<reference evidence="2 3" key="1">
    <citation type="journal article" date="2015" name="Proc. Natl. Acad. Sci. U.S.A.">
        <title>The resurrection genome of Boea hygrometrica: A blueprint for survival of dehydration.</title>
        <authorList>
            <person name="Xiao L."/>
            <person name="Yang G."/>
            <person name="Zhang L."/>
            <person name="Yang X."/>
            <person name="Zhao S."/>
            <person name="Ji Z."/>
            <person name="Zhou Q."/>
            <person name="Hu M."/>
            <person name="Wang Y."/>
            <person name="Chen M."/>
            <person name="Xu Y."/>
            <person name="Jin H."/>
            <person name="Xiao X."/>
            <person name="Hu G."/>
            <person name="Bao F."/>
            <person name="Hu Y."/>
            <person name="Wan P."/>
            <person name="Li L."/>
            <person name="Deng X."/>
            <person name="Kuang T."/>
            <person name="Xiang C."/>
            <person name="Zhu J.K."/>
            <person name="Oliver M.J."/>
            <person name="He Y."/>
        </authorList>
    </citation>
    <scope>NUCLEOTIDE SEQUENCE [LARGE SCALE GENOMIC DNA]</scope>
    <source>
        <strain evidence="3">cv. XS01</strain>
    </source>
</reference>
<evidence type="ECO:0000256" key="1">
    <source>
        <dbReference type="SAM" id="MobiDB-lite"/>
    </source>
</evidence>
<feature type="compositionally biased region" description="Basic and acidic residues" evidence="1">
    <location>
        <begin position="1"/>
        <end position="15"/>
    </location>
</feature>
<gene>
    <name evidence="2" type="ORF">F511_08875</name>
</gene>
<protein>
    <submittedName>
        <fullName evidence="2">Subtilisin-like protease</fullName>
    </submittedName>
</protein>
<accession>A0A2Z7CH49</accession>
<dbReference type="AlphaFoldDB" id="A0A2Z7CH49"/>
<sequence length="319" mass="36027">MGSDEKEQKEQRVDETDIGNDFDQWRQVPESVVDTEFVPHGIFIEPVRYWGVAPSLIKTWGWARVCTEVVRYSMFGCLRPGVYTDSFVGYFSDSDVQSIQEFDSTSSDGSTVYRSPSPQVESFEEAESIEPSAHLALGPALSGVAQEEQSYLLRVQNLPLLHFKVAAIRSEQLEIQAKIAADILILSTQLGDLVDYIRGGDAKKGEGSSSRRPLPPPVNQGEGSGNRTSGDTVRTTEIAQRDIDNAQRDILERFMAADRQRERERDMVTVKFNRNNTIRSTAKVAVNRDVHIRVTRDHDVTIRYRYSMRNSYCYSVFNG</sequence>
<evidence type="ECO:0000313" key="3">
    <source>
        <dbReference type="Proteomes" id="UP000250235"/>
    </source>
</evidence>
<organism evidence="2 3">
    <name type="scientific">Dorcoceras hygrometricum</name>
    <dbReference type="NCBI Taxonomy" id="472368"/>
    <lineage>
        <taxon>Eukaryota</taxon>
        <taxon>Viridiplantae</taxon>
        <taxon>Streptophyta</taxon>
        <taxon>Embryophyta</taxon>
        <taxon>Tracheophyta</taxon>
        <taxon>Spermatophyta</taxon>
        <taxon>Magnoliopsida</taxon>
        <taxon>eudicotyledons</taxon>
        <taxon>Gunneridae</taxon>
        <taxon>Pentapetalae</taxon>
        <taxon>asterids</taxon>
        <taxon>lamiids</taxon>
        <taxon>Lamiales</taxon>
        <taxon>Gesneriaceae</taxon>
        <taxon>Didymocarpoideae</taxon>
        <taxon>Trichosporeae</taxon>
        <taxon>Loxocarpinae</taxon>
        <taxon>Dorcoceras</taxon>
    </lineage>
</organism>
<keyword evidence="2" id="KW-0378">Hydrolase</keyword>
<dbReference type="Proteomes" id="UP000250235">
    <property type="component" value="Unassembled WGS sequence"/>
</dbReference>
<evidence type="ECO:0000313" key="2">
    <source>
        <dbReference type="EMBL" id="KZV43804.1"/>
    </source>
</evidence>
<feature type="region of interest" description="Disordered" evidence="1">
    <location>
        <begin position="202"/>
        <end position="233"/>
    </location>
</feature>
<dbReference type="EMBL" id="KQ997644">
    <property type="protein sequence ID" value="KZV43804.1"/>
    <property type="molecule type" value="Genomic_DNA"/>
</dbReference>
<dbReference type="GO" id="GO:0006508">
    <property type="term" value="P:proteolysis"/>
    <property type="evidence" value="ECO:0007669"/>
    <property type="project" value="UniProtKB-KW"/>
</dbReference>
<feature type="region of interest" description="Disordered" evidence="1">
    <location>
        <begin position="1"/>
        <end position="20"/>
    </location>
</feature>
<proteinExistence type="predicted"/>
<name>A0A2Z7CH49_9LAMI</name>
<dbReference type="GO" id="GO:0008233">
    <property type="term" value="F:peptidase activity"/>
    <property type="evidence" value="ECO:0007669"/>
    <property type="project" value="UniProtKB-KW"/>
</dbReference>
<keyword evidence="3" id="KW-1185">Reference proteome</keyword>
<keyword evidence="2" id="KW-0645">Protease</keyword>